<reference evidence="2 3" key="1">
    <citation type="submission" date="2015-03" db="EMBL/GenBank/DDBJ databases">
        <authorList>
            <person name="Hassan Y.I."/>
            <person name="Lepp D."/>
            <person name="Zhou T."/>
        </authorList>
    </citation>
    <scope>NUCLEOTIDE SEQUENCE [LARGE SCALE GENOMIC DNA]</scope>
    <source>
        <strain evidence="2 3">GH2-10</strain>
    </source>
</reference>
<feature type="chain" id="PRO_5002491527" evidence="1">
    <location>
        <begin position="21"/>
        <end position="274"/>
    </location>
</feature>
<sequence length="274" mass="29508">MMLRFLAFAIALFSAGTAFAQTAGVPPEELNNTRRLAGDSINVCFDVTSLGRPFDEDVARAIGDALFLEVNVIDGFGGFPLNGDGFMDELTLAMNNTCDVFMGVSVSANSPFSEAFALTRPYASIPFVFVASDPAYQSLGDIPKDRPLGTAMASMGEMNYITWAQQQPDGQSWVRYPYADPDKMATRVLDGTIAGMIVWQPAFSRVLAERSDADALRIIDPSPLPEAFVRVGALVSSRNGFLRSQMDQAIDALVADGTIAALLEKYGYEGKAGE</sequence>
<gene>
    <name evidence="2" type="ORF">VW35_18345</name>
</gene>
<dbReference type="STRING" id="361041.VW35_18345"/>
<keyword evidence="3" id="KW-1185">Reference proteome</keyword>
<accession>A0A0F5L3C0</accession>
<dbReference type="Proteomes" id="UP000033514">
    <property type="component" value="Unassembled WGS sequence"/>
</dbReference>
<keyword evidence="1" id="KW-0732">Signal</keyword>
<feature type="signal peptide" evidence="1">
    <location>
        <begin position="1"/>
        <end position="20"/>
    </location>
</feature>
<evidence type="ECO:0000256" key="1">
    <source>
        <dbReference type="SAM" id="SignalP"/>
    </source>
</evidence>
<proteinExistence type="predicted"/>
<evidence type="ECO:0000313" key="2">
    <source>
        <dbReference type="EMBL" id="KKB76710.1"/>
    </source>
</evidence>
<evidence type="ECO:0000313" key="3">
    <source>
        <dbReference type="Proteomes" id="UP000033514"/>
    </source>
</evidence>
<dbReference type="AlphaFoldDB" id="A0A0F5L3C0"/>
<dbReference type="SUPFAM" id="SSF53850">
    <property type="entry name" value="Periplasmic binding protein-like II"/>
    <property type="match status" value="1"/>
</dbReference>
<protein>
    <submittedName>
        <fullName evidence="2">Uncharacterized protein</fullName>
    </submittedName>
</protein>
<comment type="caution">
    <text evidence="2">The sequence shown here is derived from an EMBL/GenBank/DDBJ whole genome shotgun (WGS) entry which is preliminary data.</text>
</comment>
<organism evidence="2 3">
    <name type="scientific">Devosia soli</name>
    <dbReference type="NCBI Taxonomy" id="361041"/>
    <lineage>
        <taxon>Bacteria</taxon>
        <taxon>Pseudomonadati</taxon>
        <taxon>Pseudomonadota</taxon>
        <taxon>Alphaproteobacteria</taxon>
        <taxon>Hyphomicrobiales</taxon>
        <taxon>Devosiaceae</taxon>
        <taxon>Devosia</taxon>
    </lineage>
</organism>
<dbReference type="PATRIC" id="fig|361041.3.peg.3082"/>
<dbReference type="Gene3D" id="3.40.190.10">
    <property type="entry name" value="Periplasmic binding protein-like II"/>
    <property type="match status" value="2"/>
</dbReference>
<name>A0A0F5L3C0_9HYPH</name>
<dbReference type="EMBL" id="LAJG01000042">
    <property type="protein sequence ID" value="KKB76710.1"/>
    <property type="molecule type" value="Genomic_DNA"/>
</dbReference>
<dbReference type="OrthoDB" id="7762560at2"/>